<keyword evidence="6 8" id="KW-1133">Transmembrane helix</keyword>
<gene>
    <name evidence="10" type="ORF">IAA84_09360</name>
</gene>
<evidence type="ECO:0000259" key="9">
    <source>
        <dbReference type="PROSITE" id="PS50928"/>
    </source>
</evidence>
<accession>A0A9D1K7S1</accession>
<dbReference type="CDD" id="cd06261">
    <property type="entry name" value="TM_PBP2"/>
    <property type="match status" value="1"/>
</dbReference>
<evidence type="ECO:0000256" key="7">
    <source>
        <dbReference type="ARBA" id="ARBA00023136"/>
    </source>
</evidence>
<dbReference type="Pfam" id="PF00528">
    <property type="entry name" value="BPD_transp_1"/>
    <property type="match status" value="1"/>
</dbReference>
<dbReference type="GO" id="GO:0055085">
    <property type="term" value="P:transmembrane transport"/>
    <property type="evidence" value="ECO:0007669"/>
    <property type="project" value="InterPro"/>
</dbReference>
<feature type="transmembrane region" description="Helical" evidence="8">
    <location>
        <begin position="180"/>
        <end position="206"/>
    </location>
</feature>
<keyword evidence="4" id="KW-1003">Cell membrane</keyword>
<dbReference type="InterPro" id="IPR035906">
    <property type="entry name" value="MetI-like_sf"/>
</dbReference>
<dbReference type="Gene3D" id="1.10.3720.10">
    <property type="entry name" value="MetI-like"/>
    <property type="match status" value="1"/>
</dbReference>
<evidence type="ECO:0000256" key="6">
    <source>
        <dbReference type="ARBA" id="ARBA00022989"/>
    </source>
</evidence>
<protein>
    <submittedName>
        <fullName evidence="10">ABC transporter permease</fullName>
    </submittedName>
</protein>
<evidence type="ECO:0000256" key="8">
    <source>
        <dbReference type="RuleBase" id="RU363032"/>
    </source>
</evidence>
<reference evidence="10" key="2">
    <citation type="journal article" date="2021" name="PeerJ">
        <title>Extensive microbial diversity within the chicken gut microbiome revealed by metagenomics and culture.</title>
        <authorList>
            <person name="Gilroy R."/>
            <person name="Ravi A."/>
            <person name="Getino M."/>
            <person name="Pursley I."/>
            <person name="Horton D.L."/>
            <person name="Alikhan N.F."/>
            <person name="Baker D."/>
            <person name="Gharbi K."/>
            <person name="Hall N."/>
            <person name="Watson M."/>
            <person name="Adriaenssens E.M."/>
            <person name="Foster-Nyarko E."/>
            <person name="Jarju S."/>
            <person name="Secka A."/>
            <person name="Antonio M."/>
            <person name="Oren A."/>
            <person name="Chaudhuri R.R."/>
            <person name="La Ragione R."/>
            <person name="Hildebrand F."/>
            <person name="Pallen M.J."/>
        </authorList>
    </citation>
    <scope>NUCLEOTIDE SEQUENCE</scope>
    <source>
        <strain evidence="10">13766</strain>
    </source>
</reference>
<feature type="transmembrane region" description="Helical" evidence="8">
    <location>
        <begin position="226"/>
        <end position="246"/>
    </location>
</feature>
<keyword evidence="7 8" id="KW-0472">Membrane</keyword>
<feature type="transmembrane region" description="Helical" evidence="8">
    <location>
        <begin position="127"/>
        <end position="147"/>
    </location>
</feature>
<dbReference type="PANTHER" id="PTHR43848">
    <property type="entry name" value="PUTRESCINE TRANSPORT SYSTEM PERMEASE PROTEIN POTI"/>
    <property type="match status" value="1"/>
</dbReference>
<dbReference type="Proteomes" id="UP000824140">
    <property type="component" value="Unassembled WGS sequence"/>
</dbReference>
<feature type="transmembrane region" description="Helical" evidence="8">
    <location>
        <begin position="60"/>
        <end position="86"/>
    </location>
</feature>
<evidence type="ECO:0000313" key="10">
    <source>
        <dbReference type="EMBL" id="HIS93208.1"/>
    </source>
</evidence>
<dbReference type="EMBL" id="DVJN01000187">
    <property type="protein sequence ID" value="HIS93208.1"/>
    <property type="molecule type" value="Genomic_DNA"/>
</dbReference>
<comment type="caution">
    <text evidence="10">The sequence shown here is derived from an EMBL/GenBank/DDBJ whole genome shotgun (WGS) entry which is preliminary data.</text>
</comment>
<evidence type="ECO:0000256" key="1">
    <source>
        <dbReference type="ARBA" id="ARBA00004651"/>
    </source>
</evidence>
<evidence type="ECO:0000256" key="2">
    <source>
        <dbReference type="ARBA" id="ARBA00007069"/>
    </source>
</evidence>
<sequence>MKKAFKSAYLALVLLFLYAPIAVMIALSFNASKSRAVWGGFSLTWYAQLFDSPEIMQALQVTLTVAVLATLVATVIGSLGAIGIHAMKSGRANALINLSYLSMTTPDIATGVSLMLMFVFMKIPLGWGTMLMAHIAFDTPYVLFSVLPKLRQMNPSTYEAALDLGCKPGKALRKVILPQIMPGIVTGALLSFTMSLDDFVISYFTSNTDQNLSMIVYSAARRGIEPTIYALSTLMFLVVLILLVVINKRSSLEDVS</sequence>
<organism evidence="10 11">
    <name type="scientific">Candidatus Alectryocaccomicrobium excrementavium</name>
    <dbReference type="NCBI Taxonomy" id="2840668"/>
    <lineage>
        <taxon>Bacteria</taxon>
        <taxon>Bacillati</taxon>
        <taxon>Bacillota</taxon>
        <taxon>Clostridia</taxon>
        <taxon>Candidatus Alectryocaccomicrobium</taxon>
    </lineage>
</organism>
<feature type="domain" description="ABC transmembrane type-1" evidence="9">
    <location>
        <begin position="59"/>
        <end position="246"/>
    </location>
</feature>
<dbReference type="GO" id="GO:0005886">
    <property type="term" value="C:plasma membrane"/>
    <property type="evidence" value="ECO:0007669"/>
    <property type="project" value="UniProtKB-SubCell"/>
</dbReference>
<evidence type="ECO:0000313" key="11">
    <source>
        <dbReference type="Proteomes" id="UP000824140"/>
    </source>
</evidence>
<reference evidence="10" key="1">
    <citation type="submission" date="2020-10" db="EMBL/GenBank/DDBJ databases">
        <authorList>
            <person name="Gilroy R."/>
        </authorList>
    </citation>
    <scope>NUCLEOTIDE SEQUENCE</scope>
    <source>
        <strain evidence="10">13766</strain>
    </source>
</reference>
<evidence type="ECO:0000256" key="4">
    <source>
        <dbReference type="ARBA" id="ARBA00022475"/>
    </source>
</evidence>
<proteinExistence type="inferred from homology"/>
<keyword evidence="5 8" id="KW-0812">Transmembrane</keyword>
<comment type="subcellular location">
    <subcellularLocation>
        <location evidence="1 8">Cell membrane</location>
        <topology evidence="1 8">Multi-pass membrane protein</topology>
    </subcellularLocation>
</comment>
<comment type="similarity">
    <text evidence="2">Belongs to the binding-protein-dependent transport system permease family. CysTW subfamily.</text>
</comment>
<evidence type="ECO:0000256" key="3">
    <source>
        <dbReference type="ARBA" id="ARBA00022448"/>
    </source>
</evidence>
<dbReference type="InterPro" id="IPR000515">
    <property type="entry name" value="MetI-like"/>
</dbReference>
<name>A0A9D1K7S1_9FIRM</name>
<keyword evidence="3 8" id="KW-0813">Transport</keyword>
<dbReference type="SUPFAM" id="SSF161098">
    <property type="entry name" value="MetI-like"/>
    <property type="match status" value="1"/>
</dbReference>
<dbReference type="AlphaFoldDB" id="A0A9D1K7S1"/>
<dbReference type="InterPro" id="IPR051789">
    <property type="entry name" value="Bact_Polyamine_Transport"/>
</dbReference>
<dbReference type="PROSITE" id="PS50928">
    <property type="entry name" value="ABC_TM1"/>
    <property type="match status" value="1"/>
</dbReference>
<feature type="transmembrane region" description="Helical" evidence="8">
    <location>
        <begin position="98"/>
        <end position="121"/>
    </location>
</feature>
<dbReference type="PANTHER" id="PTHR43848:SF2">
    <property type="entry name" value="PUTRESCINE TRANSPORT SYSTEM PERMEASE PROTEIN POTI"/>
    <property type="match status" value="1"/>
</dbReference>
<evidence type="ECO:0000256" key="5">
    <source>
        <dbReference type="ARBA" id="ARBA00022692"/>
    </source>
</evidence>